<gene>
    <name evidence="2" type="ORF">DFR24_4263</name>
</gene>
<reference evidence="2 3" key="1">
    <citation type="submission" date="2019-03" db="EMBL/GenBank/DDBJ databases">
        <title>Genomic Encyclopedia of Type Strains, Phase IV (KMG-IV): sequencing the most valuable type-strain genomes for metagenomic binning, comparative biology and taxonomic classification.</title>
        <authorList>
            <person name="Goeker M."/>
        </authorList>
    </citation>
    <scope>NUCLEOTIDE SEQUENCE [LARGE SCALE GENOMIC DNA]</scope>
    <source>
        <strain evidence="2 3">DSM 26377</strain>
    </source>
</reference>
<comment type="caution">
    <text evidence="2">The sequence shown here is derived from an EMBL/GenBank/DDBJ whole genome shotgun (WGS) entry which is preliminary data.</text>
</comment>
<organism evidence="2 3">
    <name type="scientific">Panacagrimonas perspica</name>
    <dbReference type="NCBI Taxonomy" id="381431"/>
    <lineage>
        <taxon>Bacteria</taxon>
        <taxon>Pseudomonadati</taxon>
        <taxon>Pseudomonadota</taxon>
        <taxon>Gammaproteobacteria</taxon>
        <taxon>Nevskiales</taxon>
        <taxon>Nevskiaceae</taxon>
        <taxon>Panacagrimonas</taxon>
    </lineage>
</organism>
<dbReference type="EMBL" id="SOBT01000011">
    <property type="protein sequence ID" value="TDU25818.1"/>
    <property type="molecule type" value="Genomic_DNA"/>
</dbReference>
<dbReference type="RefSeq" id="WP_211346640.1">
    <property type="nucleotide sequence ID" value="NZ_SOBT01000011.1"/>
</dbReference>
<evidence type="ECO:0000256" key="1">
    <source>
        <dbReference type="SAM" id="SignalP"/>
    </source>
</evidence>
<protein>
    <recommendedName>
        <fullName evidence="4">Lipoprotein</fullName>
    </recommendedName>
</protein>
<evidence type="ECO:0000313" key="3">
    <source>
        <dbReference type="Proteomes" id="UP000295341"/>
    </source>
</evidence>
<dbReference type="Proteomes" id="UP000295341">
    <property type="component" value="Unassembled WGS sequence"/>
</dbReference>
<evidence type="ECO:0008006" key="4">
    <source>
        <dbReference type="Google" id="ProtNLM"/>
    </source>
</evidence>
<sequence length="236" mass="25511">MPLVRLLALLALASLLGACAAPKYRPYDPAARTKVMSIGLLTPAVSDTVAVRMEVHPGQSFGVVGMLIAEGDMEGKTGQFTRAAKGKGFVCSKTFLTQLDAGLRGGGYDVKTIEVTRPYHEYAFLEQYPKADGSVDAYLDLYTDVVGYIAAGGGTPYRPTVYLNVRLVRATDHKVLYQDRITYNAFGDGGGAITLTAAKDYEYWNFDALVADPARALEGLQIAMRATGDELARQLR</sequence>
<proteinExistence type="predicted"/>
<dbReference type="AlphaFoldDB" id="A0A4S3K431"/>
<accession>A0A4S3K431</accession>
<feature type="chain" id="PRO_5030100176" description="Lipoprotein" evidence="1">
    <location>
        <begin position="21"/>
        <end position="236"/>
    </location>
</feature>
<feature type="signal peptide" evidence="1">
    <location>
        <begin position="1"/>
        <end position="20"/>
    </location>
</feature>
<keyword evidence="1" id="KW-0732">Signal</keyword>
<keyword evidence="3" id="KW-1185">Reference proteome</keyword>
<name>A0A4S3K431_9GAMM</name>
<evidence type="ECO:0000313" key="2">
    <source>
        <dbReference type="EMBL" id="TDU25818.1"/>
    </source>
</evidence>
<dbReference type="PROSITE" id="PS51257">
    <property type="entry name" value="PROKAR_LIPOPROTEIN"/>
    <property type="match status" value="1"/>
</dbReference>